<feature type="non-terminal residue" evidence="1">
    <location>
        <position position="1"/>
    </location>
</feature>
<proteinExistence type="predicted"/>
<comment type="caution">
    <text evidence="1">The sequence shown here is derived from an EMBL/GenBank/DDBJ whole genome shotgun (WGS) entry which is preliminary data.</text>
</comment>
<sequence>NEISQVEGLDNLAVLQELVVDHNRIRAFNDSAFAKPSSLLALHLEENRLRELSKLQPLVKLEKLFLGYNKIQ</sequence>
<evidence type="ECO:0000313" key="1">
    <source>
        <dbReference type="EMBL" id="VTJ88176.1"/>
    </source>
</evidence>
<dbReference type="EMBL" id="CABDUW010002844">
    <property type="protein sequence ID" value="VTJ88176.1"/>
    <property type="molecule type" value="Genomic_DNA"/>
</dbReference>
<reference evidence="1" key="1">
    <citation type="submission" date="2019-04" db="EMBL/GenBank/DDBJ databases">
        <authorList>
            <person name="Alioto T."/>
            <person name="Alioto T."/>
        </authorList>
    </citation>
    <scope>NUCLEOTIDE SEQUENCE [LARGE SCALE GENOMIC DNA]</scope>
</reference>
<accession>A0A5E4D268</accession>
<dbReference type="InterPro" id="IPR001611">
    <property type="entry name" value="Leu-rich_rpt"/>
</dbReference>
<dbReference type="InterPro" id="IPR032675">
    <property type="entry name" value="LRR_dom_sf"/>
</dbReference>
<dbReference type="Pfam" id="PF13855">
    <property type="entry name" value="LRR_8"/>
    <property type="match status" value="1"/>
</dbReference>
<dbReference type="PROSITE" id="PS51450">
    <property type="entry name" value="LRR"/>
    <property type="match status" value="1"/>
</dbReference>
<keyword evidence="2" id="KW-1185">Reference proteome</keyword>
<evidence type="ECO:0008006" key="3">
    <source>
        <dbReference type="Google" id="ProtNLM"/>
    </source>
</evidence>
<dbReference type="AlphaFoldDB" id="A0A5E4D268"/>
<evidence type="ECO:0000313" key="2">
    <source>
        <dbReference type="Proteomes" id="UP000335636"/>
    </source>
</evidence>
<gene>
    <name evidence="1" type="ORF">MONAX_5E014297</name>
</gene>
<feature type="non-terminal residue" evidence="1">
    <location>
        <position position="72"/>
    </location>
</feature>
<organism evidence="1 2">
    <name type="scientific">Marmota monax</name>
    <name type="common">Woodchuck</name>
    <dbReference type="NCBI Taxonomy" id="9995"/>
    <lineage>
        <taxon>Eukaryota</taxon>
        <taxon>Metazoa</taxon>
        <taxon>Chordata</taxon>
        <taxon>Craniata</taxon>
        <taxon>Vertebrata</taxon>
        <taxon>Euteleostomi</taxon>
        <taxon>Mammalia</taxon>
        <taxon>Eutheria</taxon>
        <taxon>Euarchontoglires</taxon>
        <taxon>Glires</taxon>
        <taxon>Rodentia</taxon>
        <taxon>Sciuromorpha</taxon>
        <taxon>Sciuridae</taxon>
        <taxon>Xerinae</taxon>
        <taxon>Marmotini</taxon>
        <taxon>Marmota</taxon>
    </lineage>
</organism>
<protein>
    <recommendedName>
        <fullName evidence="3">U2A'/phosphoprotein 32 family A C-terminal domain-containing protein</fullName>
    </recommendedName>
</protein>
<dbReference type="Gene3D" id="3.80.10.10">
    <property type="entry name" value="Ribonuclease Inhibitor"/>
    <property type="match status" value="1"/>
</dbReference>
<dbReference type="Proteomes" id="UP000335636">
    <property type="component" value="Unassembled WGS sequence"/>
</dbReference>
<name>A0A5E4D268_MARMO</name>
<dbReference type="SUPFAM" id="SSF52058">
    <property type="entry name" value="L domain-like"/>
    <property type="match status" value="1"/>
</dbReference>